<feature type="region of interest" description="Disordered" evidence="1">
    <location>
        <begin position="1"/>
        <end position="153"/>
    </location>
</feature>
<feature type="compositionally biased region" description="Gly residues" evidence="1">
    <location>
        <begin position="82"/>
        <end position="92"/>
    </location>
</feature>
<feature type="compositionally biased region" description="Basic and acidic residues" evidence="1">
    <location>
        <begin position="19"/>
        <end position="40"/>
    </location>
</feature>
<feature type="compositionally biased region" description="Basic residues" evidence="1">
    <location>
        <begin position="97"/>
        <end position="109"/>
    </location>
</feature>
<feature type="compositionally biased region" description="Pro residues" evidence="1">
    <location>
        <begin position="1"/>
        <end position="10"/>
    </location>
</feature>
<accession>A0A6J4T718</accession>
<dbReference type="AlphaFoldDB" id="A0A6J4T718"/>
<reference evidence="2" key="1">
    <citation type="submission" date="2020-02" db="EMBL/GenBank/DDBJ databases">
        <authorList>
            <person name="Meier V. D."/>
        </authorList>
    </citation>
    <scope>NUCLEOTIDE SEQUENCE</scope>
    <source>
        <strain evidence="2">AVDCRST_MAG13</strain>
    </source>
</reference>
<feature type="non-terminal residue" evidence="2">
    <location>
        <position position="153"/>
    </location>
</feature>
<dbReference type="EMBL" id="CADCVO010000493">
    <property type="protein sequence ID" value="CAA9515250.1"/>
    <property type="molecule type" value="Genomic_DNA"/>
</dbReference>
<gene>
    <name evidence="2" type="ORF">AVDCRST_MAG13-3034</name>
</gene>
<proteinExistence type="predicted"/>
<feature type="compositionally biased region" description="Low complexity" evidence="1">
    <location>
        <begin position="61"/>
        <end position="77"/>
    </location>
</feature>
<name>A0A6J4T718_9ACTN</name>
<sequence length="153" mass="16094">GERLGLPPPAAARALRAAGADRARRGDGGRLDARAARAGDEPSPGHLRAARGLGRRRPGARLRPVAVRVEGRGVLPRRPGRRPGGARGGLGLPGPRARLRGAARPRLRLSRPDGRLLPRRGGGPPPGGLLLRRLDHVRPRRAVQGRAGHDGLV</sequence>
<organism evidence="2">
    <name type="scientific">uncultured Solirubrobacteraceae bacterium</name>
    <dbReference type="NCBI Taxonomy" id="1162706"/>
    <lineage>
        <taxon>Bacteria</taxon>
        <taxon>Bacillati</taxon>
        <taxon>Actinomycetota</taxon>
        <taxon>Thermoleophilia</taxon>
        <taxon>Solirubrobacterales</taxon>
        <taxon>Solirubrobacteraceae</taxon>
        <taxon>environmental samples</taxon>
    </lineage>
</organism>
<evidence type="ECO:0000313" key="2">
    <source>
        <dbReference type="EMBL" id="CAA9515250.1"/>
    </source>
</evidence>
<evidence type="ECO:0000256" key="1">
    <source>
        <dbReference type="SAM" id="MobiDB-lite"/>
    </source>
</evidence>
<protein>
    <submittedName>
        <fullName evidence="2">Uncharacterized protein</fullName>
    </submittedName>
</protein>
<feature type="non-terminal residue" evidence="2">
    <location>
        <position position="1"/>
    </location>
</feature>